<organism evidence="2 3">
    <name type="scientific">Halomonas dongshanensis</name>
    <dbReference type="NCBI Taxonomy" id="2890835"/>
    <lineage>
        <taxon>Bacteria</taxon>
        <taxon>Pseudomonadati</taxon>
        <taxon>Pseudomonadota</taxon>
        <taxon>Gammaproteobacteria</taxon>
        <taxon>Oceanospirillales</taxon>
        <taxon>Halomonadaceae</taxon>
        <taxon>Halomonas</taxon>
    </lineage>
</organism>
<accession>A0ABT2EA02</accession>
<comment type="caution">
    <text evidence="2">The sequence shown here is derived from an EMBL/GenBank/DDBJ whole genome shotgun (WGS) entry which is preliminary data.</text>
</comment>
<dbReference type="RefSeq" id="WP_259034913.1">
    <property type="nucleotide sequence ID" value="NZ_JAJISC010000002.1"/>
</dbReference>
<dbReference type="InterPro" id="IPR050708">
    <property type="entry name" value="T6SS_VgrG/RHS"/>
</dbReference>
<dbReference type="InterPro" id="IPR001826">
    <property type="entry name" value="RHS"/>
</dbReference>
<reference evidence="2" key="1">
    <citation type="submission" date="2021-11" db="EMBL/GenBank/DDBJ databases">
        <title>Halomonas sp., isolated from a coastal aquaculture zone in Dongshan Bay.</title>
        <authorList>
            <person name="Lin W."/>
        </authorList>
    </citation>
    <scope>NUCLEOTIDE SEQUENCE</scope>
    <source>
        <strain evidence="2">Yzlin-01</strain>
    </source>
</reference>
<dbReference type="NCBIfam" id="TIGR03696">
    <property type="entry name" value="Rhs_assc_core"/>
    <property type="match status" value="1"/>
</dbReference>
<gene>
    <name evidence="2" type="ORF">LLY24_03570</name>
</gene>
<proteinExistence type="predicted"/>
<dbReference type="PANTHER" id="PTHR32305:SF15">
    <property type="entry name" value="PROTEIN RHSA-RELATED"/>
    <property type="match status" value="1"/>
</dbReference>
<evidence type="ECO:0000313" key="3">
    <source>
        <dbReference type="Proteomes" id="UP001165542"/>
    </source>
</evidence>
<dbReference type="PRINTS" id="PR00394">
    <property type="entry name" value="RHSPROTEIN"/>
</dbReference>
<dbReference type="EMBL" id="JAJISC010000002">
    <property type="protein sequence ID" value="MCS2608401.1"/>
    <property type="molecule type" value="Genomic_DNA"/>
</dbReference>
<dbReference type="InterPro" id="IPR022385">
    <property type="entry name" value="Rhs_assc_core"/>
</dbReference>
<dbReference type="Pfam" id="PF03527">
    <property type="entry name" value="RHS"/>
    <property type="match status" value="1"/>
</dbReference>
<dbReference type="Gene3D" id="2.180.10.10">
    <property type="entry name" value="RHS repeat-associated core"/>
    <property type="match status" value="1"/>
</dbReference>
<protein>
    <submittedName>
        <fullName evidence="2">RHS domain-containing protein</fullName>
    </submittedName>
</protein>
<evidence type="ECO:0000313" key="2">
    <source>
        <dbReference type="EMBL" id="MCS2608401.1"/>
    </source>
</evidence>
<evidence type="ECO:0000259" key="1">
    <source>
        <dbReference type="Pfam" id="PF03527"/>
    </source>
</evidence>
<dbReference type="PANTHER" id="PTHR32305">
    <property type="match status" value="1"/>
</dbReference>
<keyword evidence="3" id="KW-1185">Reference proteome</keyword>
<dbReference type="Proteomes" id="UP001165542">
    <property type="component" value="Unassembled WGS sequence"/>
</dbReference>
<feature type="domain" description="RHS protein conserved region" evidence="1">
    <location>
        <begin position="37"/>
        <end position="71"/>
    </location>
</feature>
<name>A0ABT2EA02_9GAMM</name>
<sequence>MHEETDNQRTTIVYEPGSFVPMLRIDETLHGQRLSAFVTDAIGTPMQLIAANGDTHWQALPDDWAAVRNERGNTTQPIRFQGQWQDEESGLYYNRHRYYDPQQGRYISQDPIRLRGGGNLYGYVGNPTGVVDPLGLFAAIGCPDDQGAFDGAVDGVLSLGKGLQRFFRYAARSVGFYGLDEARNANREGHIIDAAVKEYFTNPEARELANSAIVHEARQAENYCDYNQGRVISRLGVGLRLSPLGALATMGDISYGVEQGSRTVDEILGDGIYGPK</sequence>